<reference evidence="1" key="1">
    <citation type="submission" date="2023-10" db="EMBL/GenBank/DDBJ databases">
        <authorList>
            <person name="Chen Y."/>
            <person name="Shah S."/>
            <person name="Dougan E. K."/>
            <person name="Thang M."/>
            <person name="Chan C."/>
        </authorList>
    </citation>
    <scope>NUCLEOTIDE SEQUENCE [LARGE SCALE GENOMIC DNA]</scope>
</reference>
<dbReference type="EMBL" id="CAUYUJ010009484">
    <property type="protein sequence ID" value="CAK0826930.1"/>
    <property type="molecule type" value="Genomic_DNA"/>
</dbReference>
<organism evidence="1 2">
    <name type="scientific">Prorocentrum cordatum</name>
    <dbReference type="NCBI Taxonomy" id="2364126"/>
    <lineage>
        <taxon>Eukaryota</taxon>
        <taxon>Sar</taxon>
        <taxon>Alveolata</taxon>
        <taxon>Dinophyceae</taxon>
        <taxon>Prorocentrales</taxon>
        <taxon>Prorocentraceae</taxon>
        <taxon>Prorocentrum</taxon>
    </lineage>
</organism>
<dbReference type="Proteomes" id="UP001189429">
    <property type="component" value="Unassembled WGS sequence"/>
</dbReference>
<comment type="caution">
    <text evidence="1">The sequence shown here is derived from an EMBL/GenBank/DDBJ whole genome shotgun (WGS) entry which is preliminary data.</text>
</comment>
<name>A0ABN9S5C6_9DINO</name>
<gene>
    <name evidence="1" type="ORF">PCOR1329_LOCUS26590</name>
</gene>
<keyword evidence="2" id="KW-1185">Reference proteome</keyword>
<protein>
    <submittedName>
        <fullName evidence="1">Uncharacterized protein</fullName>
    </submittedName>
</protein>
<accession>A0ABN9S5C6</accession>
<feature type="non-terminal residue" evidence="1">
    <location>
        <position position="110"/>
    </location>
</feature>
<sequence>MLAKQVQRANFEMVKMMGAFEEVGRCLWPHGKRAWSKANCVEAIYEPLRAKKGKAGMLFGAIATAASYARTVDSILSKPAYGNEFTERFGVDMPANASTEMQLLANLTKA</sequence>
<proteinExistence type="predicted"/>
<evidence type="ECO:0000313" key="1">
    <source>
        <dbReference type="EMBL" id="CAK0826930.1"/>
    </source>
</evidence>
<evidence type="ECO:0000313" key="2">
    <source>
        <dbReference type="Proteomes" id="UP001189429"/>
    </source>
</evidence>